<dbReference type="Pfam" id="PF03692">
    <property type="entry name" value="CxxCxxCC"/>
    <property type="match status" value="1"/>
</dbReference>
<dbReference type="PANTHER" id="PTHR37421">
    <property type="entry name" value="UPF0260 PROTEIN YCGN"/>
    <property type="match status" value="1"/>
</dbReference>
<evidence type="ECO:0000313" key="2">
    <source>
        <dbReference type="EMBL" id="CAL17214.1"/>
    </source>
</evidence>
<dbReference type="PANTHER" id="PTHR37421:SF1">
    <property type="entry name" value="UPF0260 PROTEIN YCGN"/>
    <property type="match status" value="1"/>
</dbReference>
<dbReference type="HAMAP" id="MF_00676">
    <property type="entry name" value="UPF0260"/>
    <property type="match status" value="1"/>
</dbReference>
<organism evidence="2 3">
    <name type="scientific">Alcanivorax borkumensis (strain ATCC 700651 / DSM 11573 / NCIMB 13689 / SK2)</name>
    <dbReference type="NCBI Taxonomy" id="393595"/>
    <lineage>
        <taxon>Bacteria</taxon>
        <taxon>Pseudomonadati</taxon>
        <taxon>Pseudomonadota</taxon>
        <taxon>Gammaproteobacteria</taxon>
        <taxon>Oceanospirillales</taxon>
        <taxon>Alcanivoracaceae</taxon>
        <taxon>Alcanivorax</taxon>
    </lineage>
</organism>
<accession>Q0VNN4</accession>
<dbReference type="DNASU" id="4213506"/>
<dbReference type="PIRSF" id="PIRSF006173">
    <property type="entry name" value="UCP006173"/>
    <property type="match status" value="1"/>
</dbReference>
<dbReference type="eggNOG" id="COG2983">
    <property type="taxonomic scope" value="Bacteria"/>
</dbReference>
<protein>
    <recommendedName>
        <fullName evidence="1">UPF0260 protein ABO_1766</fullName>
    </recommendedName>
</protein>
<comment type="similarity">
    <text evidence="1">Belongs to the UPF0260 family.</text>
</comment>
<evidence type="ECO:0000256" key="1">
    <source>
        <dbReference type="HAMAP-Rule" id="MF_00676"/>
    </source>
</evidence>
<dbReference type="STRING" id="393595.ABO_1766"/>
<dbReference type="HOGENOM" id="CLU_109769_0_1_6"/>
<dbReference type="InterPro" id="IPR008228">
    <property type="entry name" value="UCP006173"/>
</dbReference>
<dbReference type="NCBIfam" id="NF003501">
    <property type="entry name" value="PRK05170.1-5"/>
    <property type="match status" value="1"/>
</dbReference>
<proteinExistence type="inferred from homology"/>
<dbReference type="NCBIfam" id="NF003507">
    <property type="entry name" value="PRK05170.2-5"/>
    <property type="match status" value="1"/>
</dbReference>
<dbReference type="KEGG" id="abo:ABO_1766"/>
<dbReference type="AlphaFoldDB" id="Q0VNN4"/>
<keyword evidence="3" id="KW-1185">Reference proteome</keyword>
<dbReference type="RefSeq" id="WP_011589047.1">
    <property type="nucleotide sequence ID" value="NC_008260.1"/>
</dbReference>
<dbReference type="InterPro" id="IPR005358">
    <property type="entry name" value="Puta_zinc/iron-chelating_dom"/>
</dbReference>
<evidence type="ECO:0000313" key="3">
    <source>
        <dbReference type="Proteomes" id="UP000008871"/>
    </source>
</evidence>
<dbReference type="Proteomes" id="UP000008871">
    <property type="component" value="Chromosome"/>
</dbReference>
<dbReference type="EMBL" id="AM286690">
    <property type="protein sequence ID" value="CAL17214.1"/>
    <property type="molecule type" value="Genomic_DNA"/>
</dbReference>
<sequence length="153" mass="17647">MMPDTTLPLRGQFWTLPLSDLNVREWEALCDNCGRCCLVKLEDEDSGELAFTNLACRFLDSKQCQCRVYEERFKRVPDCIRVTESIARDTNWLPPTCAYRLRAKGKPLPAWHPLLSNNADSVRQAGISVAGRVVSEQLVREDDWEEHIVHWID</sequence>
<name>Q0VNN4_ALCBS</name>
<reference evidence="2 3" key="1">
    <citation type="journal article" date="2006" name="Nat. Biotechnol.">
        <title>Genome sequence of the ubiquitous hydrocarbon-degrading marine bacterium Alcanivorax borkumensis.</title>
        <authorList>
            <person name="Schneiker S."/>
            <person name="Martins dos Santos V.A.P."/>
            <person name="Bartels D."/>
            <person name="Bekel T."/>
            <person name="Brecht M."/>
            <person name="Buhrmester J."/>
            <person name="Chernikova T.N."/>
            <person name="Denaro R."/>
            <person name="Ferrer M."/>
            <person name="Gertler C."/>
            <person name="Goesmann A."/>
            <person name="Golyshina O.V."/>
            <person name="Kaminski F."/>
            <person name="Khachane A.N."/>
            <person name="Lang S."/>
            <person name="Linke B."/>
            <person name="McHardy A.C."/>
            <person name="Meyer F."/>
            <person name="Nechitaylo T."/>
            <person name="Puehler A."/>
            <person name="Regenhardt D."/>
            <person name="Rupp O."/>
            <person name="Sabirova J.S."/>
            <person name="Selbitschka W."/>
            <person name="Yakimov M.M."/>
            <person name="Timmis K.N."/>
            <person name="Vorhoelter F.-J."/>
            <person name="Weidner S."/>
            <person name="Kaiser O."/>
            <person name="Golyshin P.N."/>
        </authorList>
    </citation>
    <scope>NUCLEOTIDE SEQUENCE [LARGE SCALE GENOMIC DNA]</scope>
    <source>
        <strain evidence="3">ATCC 700651 / DSM 11573 / NCIMB 13689 / SK2</strain>
    </source>
</reference>
<gene>
    <name evidence="2" type="ordered locus">ABO_1766</name>
</gene>